<accession>A0A3Q2ZP51</accession>
<dbReference type="SMART" id="SM00199">
    <property type="entry name" value="SCY"/>
    <property type="match status" value="1"/>
</dbReference>
<dbReference type="GO" id="GO:0006955">
    <property type="term" value="P:immune response"/>
    <property type="evidence" value="ECO:0007669"/>
    <property type="project" value="InterPro"/>
</dbReference>
<dbReference type="SUPFAM" id="SSF54117">
    <property type="entry name" value="Interleukin 8-like chemokines"/>
    <property type="match status" value="1"/>
</dbReference>
<dbReference type="Ensembl" id="ENSKMAT00000005548.1">
    <property type="protein sequence ID" value="ENSKMAP00000005451.1"/>
    <property type="gene ID" value="ENSKMAG00000004133.1"/>
</dbReference>
<evidence type="ECO:0000313" key="4">
    <source>
        <dbReference type="Ensembl" id="ENSKMAP00000005451.1"/>
    </source>
</evidence>
<dbReference type="Gene3D" id="2.40.50.40">
    <property type="match status" value="1"/>
</dbReference>
<proteinExistence type="predicted"/>
<dbReference type="GO" id="GO:0008009">
    <property type="term" value="F:chemokine activity"/>
    <property type="evidence" value="ECO:0007669"/>
    <property type="project" value="InterPro"/>
</dbReference>
<keyword evidence="2" id="KW-0732">Signal</keyword>
<reference evidence="4" key="1">
    <citation type="submission" date="2025-08" db="UniProtKB">
        <authorList>
            <consortium name="Ensembl"/>
        </authorList>
    </citation>
    <scope>IDENTIFICATION</scope>
</reference>
<dbReference type="GeneTree" id="ENSGT01100000264138"/>
<dbReference type="PRINTS" id="PR00437">
    <property type="entry name" value="SMALLCYTKCXC"/>
</dbReference>
<dbReference type="OMA" id="CHRTEIL"/>
<keyword evidence="5" id="KW-1185">Reference proteome</keyword>
<dbReference type="Pfam" id="PF00048">
    <property type="entry name" value="IL8"/>
    <property type="match status" value="1"/>
</dbReference>
<feature type="chain" id="PRO_5018714504" description="Chemokine interleukin-8-like domain-containing protein" evidence="2">
    <location>
        <begin position="24"/>
        <end position="89"/>
    </location>
</feature>
<organism evidence="4 5">
    <name type="scientific">Kryptolebias marmoratus</name>
    <name type="common">Mangrove killifish</name>
    <name type="synonym">Rivulus marmoratus</name>
    <dbReference type="NCBI Taxonomy" id="37003"/>
    <lineage>
        <taxon>Eukaryota</taxon>
        <taxon>Metazoa</taxon>
        <taxon>Chordata</taxon>
        <taxon>Craniata</taxon>
        <taxon>Vertebrata</taxon>
        <taxon>Euteleostomi</taxon>
        <taxon>Actinopterygii</taxon>
        <taxon>Neopterygii</taxon>
        <taxon>Teleostei</taxon>
        <taxon>Neoteleostei</taxon>
        <taxon>Acanthomorphata</taxon>
        <taxon>Ovalentaria</taxon>
        <taxon>Atherinomorphae</taxon>
        <taxon>Cyprinodontiformes</taxon>
        <taxon>Rivulidae</taxon>
        <taxon>Kryptolebias</taxon>
    </lineage>
</organism>
<feature type="domain" description="Chemokine interleukin-8-like" evidence="3">
    <location>
        <begin position="25"/>
        <end position="87"/>
    </location>
</feature>
<feature type="signal peptide" evidence="2">
    <location>
        <begin position="1"/>
        <end position="23"/>
    </location>
</feature>
<evidence type="ECO:0000259" key="3">
    <source>
        <dbReference type="SMART" id="SM00199"/>
    </source>
</evidence>
<dbReference type="GO" id="GO:0005615">
    <property type="term" value="C:extracellular space"/>
    <property type="evidence" value="ECO:0007669"/>
    <property type="project" value="UniProtKB-KW"/>
</dbReference>
<dbReference type="InterPro" id="IPR001811">
    <property type="entry name" value="Chemokine_IL8-like_dom"/>
</dbReference>
<dbReference type="InterPro" id="IPR036048">
    <property type="entry name" value="Interleukin_8-like_sf"/>
</dbReference>
<reference evidence="4" key="2">
    <citation type="submission" date="2025-09" db="UniProtKB">
        <authorList>
            <consortium name="Ensembl"/>
        </authorList>
    </citation>
    <scope>IDENTIFICATION</scope>
</reference>
<dbReference type="AlphaFoldDB" id="A0A3Q2ZP51"/>
<evidence type="ECO:0000256" key="1">
    <source>
        <dbReference type="ARBA" id="ARBA00022514"/>
    </source>
</evidence>
<keyword evidence="1" id="KW-0202">Cytokine</keyword>
<evidence type="ECO:0000313" key="5">
    <source>
        <dbReference type="Proteomes" id="UP000264800"/>
    </source>
</evidence>
<protein>
    <recommendedName>
        <fullName evidence="3">Chemokine interleukin-8-like domain-containing protein</fullName>
    </recommendedName>
</protein>
<dbReference type="STRING" id="37003.ENSKMAP00000005451"/>
<dbReference type="Proteomes" id="UP000264800">
    <property type="component" value="Unplaced"/>
</dbReference>
<name>A0A3Q2ZP51_KRYMA</name>
<evidence type="ECO:0000256" key="2">
    <source>
        <dbReference type="SAM" id="SignalP"/>
    </source>
</evidence>
<dbReference type="InterPro" id="IPR001089">
    <property type="entry name" value="Chemokine_CXC"/>
</dbReference>
<sequence>MMLKPVVLLAALTLCCFITELHAAKIGCLCRSSLVLRPVRPGVVANITVTPPSGRCRRVEIIIYRKNGGPICVNPKAKWLPELLKSFDE</sequence>